<gene>
    <name evidence="1" type="ORF">GBK04_21915</name>
</gene>
<proteinExistence type="predicted"/>
<dbReference type="PROSITE" id="PS51257">
    <property type="entry name" value="PROKAR_LIPOPROTEIN"/>
    <property type="match status" value="1"/>
</dbReference>
<comment type="caution">
    <text evidence="1">The sequence shown here is derived from an EMBL/GenBank/DDBJ whole genome shotgun (WGS) entry which is preliminary data.</text>
</comment>
<organism evidence="1 2">
    <name type="scientific">Salmonirosea aquatica</name>
    <dbReference type="NCBI Taxonomy" id="2654236"/>
    <lineage>
        <taxon>Bacteria</taxon>
        <taxon>Pseudomonadati</taxon>
        <taxon>Bacteroidota</taxon>
        <taxon>Cytophagia</taxon>
        <taxon>Cytophagales</taxon>
        <taxon>Spirosomataceae</taxon>
        <taxon>Salmonirosea</taxon>
    </lineage>
</organism>
<dbReference type="Proteomes" id="UP000479293">
    <property type="component" value="Unassembled WGS sequence"/>
</dbReference>
<protein>
    <submittedName>
        <fullName evidence="1">Uncharacterized protein</fullName>
    </submittedName>
</protein>
<evidence type="ECO:0000313" key="2">
    <source>
        <dbReference type="Proteomes" id="UP000479293"/>
    </source>
</evidence>
<evidence type="ECO:0000313" key="1">
    <source>
        <dbReference type="EMBL" id="MPR35931.1"/>
    </source>
</evidence>
<sequence length="289" mass="33349">MAKFISLLKTIILLIFFGVSISSCVNLKAVNDYSTSSLSSIKKYEDLHYSFTIHCIERCNFELVRKFEIKRDNEATCDCEDFKKADQATSLIYQGIVGYFDGLSKLSNKDLTTYNLDGLKKSLNEGTFGDIKIEKEQVDSYSKIANILLRATTDAYRNKKIKSYIGDANEPIHKLLTSFQFIINDNLKKELDFKKEKLFSYYQELKKGKTLTDFENGKATTEYYHQLSDINTKQKQMEIFAKGLSKISEGHQKLYENRDKMTAEEIKQLIMTFSIDIKGMVSEFNKLNK</sequence>
<keyword evidence="2" id="KW-1185">Reference proteome</keyword>
<reference evidence="1 2" key="1">
    <citation type="submission" date="2019-10" db="EMBL/GenBank/DDBJ databases">
        <title>Draft Genome Sequence of Cytophagaceae sp. SJW1-29.</title>
        <authorList>
            <person name="Choi A."/>
        </authorList>
    </citation>
    <scope>NUCLEOTIDE SEQUENCE [LARGE SCALE GENOMIC DNA]</scope>
    <source>
        <strain evidence="1 2">SJW1-29</strain>
    </source>
</reference>
<accession>A0A7C9FQ07</accession>
<dbReference type="EMBL" id="WHLY01000002">
    <property type="protein sequence ID" value="MPR35931.1"/>
    <property type="molecule type" value="Genomic_DNA"/>
</dbReference>
<dbReference type="AlphaFoldDB" id="A0A7C9FQ07"/>
<name>A0A7C9FQ07_9BACT</name>
<dbReference type="RefSeq" id="WP_152763403.1">
    <property type="nucleotide sequence ID" value="NZ_WHLY01000002.1"/>
</dbReference>